<proteinExistence type="predicted"/>
<evidence type="ECO:0000313" key="2">
    <source>
        <dbReference type="Proteomes" id="UP001589773"/>
    </source>
</evidence>
<accession>A0ABV6FNG1</accession>
<keyword evidence="2" id="KW-1185">Reference proteome</keyword>
<comment type="caution">
    <text evidence="1">The sequence shown here is derived from an EMBL/GenBank/DDBJ whole genome shotgun (WGS) entry which is preliminary data.</text>
</comment>
<dbReference type="Proteomes" id="UP001589773">
    <property type="component" value="Unassembled WGS sequence"/>
</dbReference>
<sequence>MTADIPALVDRLSIDLGETTFSKRELRSVGTMPAACHVINWIFAETRLPGRAAQGTAK</sequence>
<dbReference type="RefSeq" id="WP_379681784.1">
    <property type="nucleotide sequence ID" value="NZ_JBHLWP010000029.1"/>
</dbReference>
<dbReference type="EMBL" id="JBHLWP010000029">
    <property type="protein sequence ID" value="MFC0254540.1"/>
    <property type="molecule type" value="Genomic_DNA"/>
</dbReference>
<name>A0ABV6FNG1_9BURK</name>
<evidence type="ECO:0000313" key="1">
    <source>
        <dbReference type="EMBL" id="MFC0254540.1"/>
    </source>
</evidence>
<organism evidence="1 2">
    <name type="scientific">Massilia consociata</name>
    <dbReference type="NCBI Taxonomy" id="760117"/>
    <lineage>
        <taxon>Bacteria</taxon>
        <taxon>Pseudomonadati</taxon>
        <taxon>Pseudomonadota</taxon>
        <taxon>Betaproteobacteria</taxon>
        <taxon>Burkholderiales</taxon>
        <taxon>Oxalobacteraceae</taxon>
        <taxon>Telluria group</taxon>
        <taxon>Massilia</taxon>
    </lineage>
</organism>
<protein>
    <submittedName>
        <fullName evidence="1">Uncharacterized protein</fullName>
    </submittedName>
</protein>
<gene>
    <name evidence="1" type="ORF">ACFFJK_21860</name>
</gene>
<reference evidence="1 2" key="1">
    <citation type="submission" date="2024-09" db="EMBL/GenBank/DDBJ databases">
        <authorList>
            <person name="Sun Q."/>
            <person name="Mori K."/>
        </authorList>
    </citation>
    <scope>NUCLEOTIDE SEQUENCE [LARGE SCALE GENOMIC DNA]</scope>
    <source>
        <strain evidence="1 2">CCM 7792</strain>
    </source>
</reference>